<evidence type="ECO:0000313" key="2">
    <source>
        <dbReference type="Proteomes" id="UP000437068"/>
    </source>
</evidence>
<dbReference type="AlphaFoldDB" id="A0A6A4F209"/>
<accession>A0A6A4F209</accession>
<organism evidence="1 2">
    <name type="scientific">Phytophthora fragariae</name>
    <dbReference type="NCBI Taxonomy" id="53985"/>
    <lineage>
        <taxon>Eukaryota</taxon>
        <taxon>Sar</taxon>
        <taxon>Stramenopiles</taxon>
        <taxon>Oomycota</taxon>
        <taxon>Peronosporomycetes</taxon>
        <taxon>Peronosporales</taxon>
        <taxon>Peronosporaceae</taxon>
        <taxon>Phytophthora</taxon>
    </lineage>
</organism>
<gene>
    <name evidence="1" type="ORF">PF001_g45</name>
</gene>
<evidence type="ECO:0000313" key="1">
    <source>
        <dbReference type="EMBL" id="KAE9331091.1"/>
    </source>
</evidence>
<dbReference type="Proteomes" id="UP000437068">
    <property type="component" value="Unassembled WGS sequence"/>
</dbReference>
<proteinExistence type="predicted"/>
<reference evidence="1 2" key="1">
    <citation type="submission" date="2018-08" db="EMBL/GenBank/DDBJ databases">
        <title>Genomic investigation of the strawberry pathogen Phytophthora fragariae indicates pathogenicity is determined by transcriptional variation in three key races.</title>
        <authorList>
            <person name="Adams T.M."/>
            <person name="Armitage A.D."/>
            <person name="Sobczyk M.K."/>
            <person name="Bates H.J."/>
            <person name="Dunwell J.M."/>
            <person name="Nellist C.F."/>
            <person name="Harrison R.J."/>
        </authorList>
    </citation>
    <scope>NUCLEOTIDE SEQUENCE [LARGE SCALE GENOMIC DNA]</scope>
    <source>
        <strain evidence="1 2">A4</strain>
    </source>
</reference>
<name>A0A6A4F209_9STRA</name>
<dbReference type="EMBL" id="QXGE01000001">
    <property type="protein sequence ID" value="KAE9331091.1"/>
    <property type="molecule type" value="Genomic_DNA"/>
</dbReference>
<sequence>MSRGAWSGSLRKEMLGVGLKVDCVVLAQQRRCYGSYLGTTDHLRTFTTAQAKEARPPFHHVDVTRDFIINAKPEPAEIVTLEMCILPVNEGDKSWRLELIGRGLETGFESMGLLYKPLDLSRRSKFIFQLTLWKSRDASVNDAGYRVGFFYRFEKVHSLRLLYGNPVGRLQI</sequence>
<protein>
    <submittedName>
        <fullName evidence="1">Uncharacterized protein</fullName>
    </submittedName>
</protein>
<comment type="caution">
    <text evidence="1">The sequence shown here is derived from an EMBL/GenBank/DDBJ whole genome shotgun (WGS) entry which is preliminary data.</text>
</comment>